<dbReference type="EMBL" id="ML211596">
    <property type="protein sequence ID" value="TFK81494.1"/>
    <property type="molecule type" value="Genomic_DNA"/>
</dbReference>
<keyword evidence="1" id="KW-1133">Transmembrane helix</keyword>
<feature type="transmembrane region" description="Helical" evidence="1">
    <location>
        <begin position="22"/>
        <end position="40"/>
    </location>
</feature>
<evidence type="ECO:0000313" key="2">
    <source>
        <dbReference type="EMBL" id="TFK81494.1"/>
    </source>
</evidence>
<dbReference type="Proteomes" id="UP000308197">
    <property type="component" value="Unassembled WGS sequence"/>
</dbReference>
<evidence type="ECO:0000313" key="3">
    <source>
        <dbReference type="Proteomes" id="UP000308197"/>
    </source>
</evidence>
<sequence>MTSTNAPPLAFLPTLPALDNTFGAYLLGTMLGMLQYGVLLHQGQEYFRLYPRDPRVLKGLAVTTPPHTSTSYYYLVTNYFKPQRLLVGVWSINLTPLASALTNVGAQSSHSSMLKGNRAFIDTVVRGEAVLEIQENNGEYRTTLQWSMRMTDPFWSSPVRSLLLVYFSLLTGTLHVLLWILLLTLHGSQSIKYPMNLIYAAIALVNTRLYGNVLLATLNARISFSRRGMHTFGVVSDLPDSSTAVHPGRYQSGDPTTTPRGVIELKPWKKSQHDLGTSGTNVSLDIDDSKVSRTLWPLREGMVKMSLYTRRSLLEVFRQVKKFVRLGFPAVRQL</sequence>
<keyword evidence="1" id="KW-0812">Transmembrane</keyword>
<keyword evidence="3" id="KW-1185">Reference proteome</keyword>
<protein>
    <submittedName>
        <fullName evidence="2">Uncharacterized protein</fullName>
    </submittedName>
</protein>
<organism evidence="2 3">
    <name type="scientific">Polyporus arcularius HHB13444</name>
    <dbReference type="NCBI Taxonomy" id="1314778"/>
    <lineage>
        <taxon>Eukaryota</taxon>
        <taxon>Fungi</taxon>
        <taxon>Dikarya</taxon>
        <taxon>Basidiomycota</taxon>
        <taxon>Agaricomycotina</taxon>
        <taxon>Agaricomycetes</taxon>
        <taxon>Polyporales</taxon>
        <taxon>Polyporaceae</taxon>
        <taxon>Polyporus</taxon>
    </lineage>
</organism>
<evidence type="ECO:0000256" key="1">
    <source>
        <dbReference type="SAM" id="Phobius"/>
    </source>
</evidence>
<dbReference type="AlphaFoldDB" id="A0A5C3NVX9"/>
<feature type="transmembrane region" description="Helical" evidence="1">
    <location>
        <begin position="163"/>
        <end position="185"/>
    </location>
</feature>
<keyword evidence="1" id="KW-0472">Membrane</keyword>
<reference evidence="2 3" key="1">
    <citation type="journal article" date="2019" name="Nat. Ecol. Evol.">
        <title>Megaphylogeny resolves global patterns of mushroom evolution.</title>
        <authorList>
            <person name="Varga T."/>
            <person name="Krizsan K."/>
            <person name="Foldi C."/>
            <person name="Dima B."/>
            <person name="Sanchez-Garcia M."/>
            <person name="Sanchez-Ramirez S."/>
            <person name="Szollosi G.J."/>
            <person name="Szarkandi J.G."/>
            <person name="Papp V."/>
            <person name="Albert L."/>
            <person name="Andreopoulos W."/>
            <person name="Angelini C."/>
            <person name="Antonin V."/>
            <person name="Barry K.W."/>
            <person name="Bougher N.L."/>
            <person name="Buchanan P."/>
            <person name="Buyck B."/>
            <person name="Bense V."/>
            <person name="Catcheside P."/>
            <person name="Chovatia M."/>
            <person name="Cooper J."/>
            <person name="Damon W."/>
            <person name="Desjardin D."/>
            <person name="Finy P."/>
            <person name="Geml J."/>
            <person name="Haridas S."/>
            <person name="Hughes K."/>
            <person name="Justo A."/>
            <person name="Karasinski D."/>
            <person name="Kautmanova I."/>
            <person name="Kiss B."/>
            <person name="Kocsube S."/>
            <person name="Kotiranta H."/>
            <person name="LaButti K.M."/>
            <person name="Lechner B.E."/>
            <person name="Liimatainen K."/>
            <person name="Lipzen A."/>
            <person name="Lukacs Z."/>
            <person name="Mihaltcheva S."/>
            <person name="Morgado L.N."/>
            <person name="Niskanen T."/>
            <person name="Noordeloos M.E."/>
            <person name="Ohm R.A."/>
            <person name="Ortiz-Santana B."/>
            <person name="Ovrebo C."/>
            <person name="Racz N."/>
            <person name="Riley R."/>
            <person name="Savchenko A."/>
            <person name="Shiryaev A."/>
            <person name="Soop K."/>
            <person name="Spirin V."/>
            <person name="Szebenyi C."/>
            <person name="Tomsovsky M."/>
            <person name="Tulloss R.E."/>
            <person name="Uehling J."/>
            <person name="Grigoriev I.V."/>
            <person name="Vagvolgyi C."/>
            <person name="Papp T."/>
            <person name="Martin F.M."/>
            <person name="Miettinen O."/>
            <person name="Hibbett D.S."/>
            <person name="Nagy L.G."/>
        </authorList>
    </citation>
    <scope>NUCLEOTIDE SEQUENCE [LARGE SCALE GENOMIC DNA]</scope>
    <source>
        <strain evidence="2 3">HHB13444</strain>
    </source>
</reference>
<gene>
    <name evidence="2" type="ORF">K466DRAFT_568985</name>
</gene>
<dbReference type="STRING" id="1314778.A0A5C3NVX9"/>
<name>A0A5C3NVX9_9APHY</name>
<accession>A0A5C3NVX9</accession>
<proteinExistence type="predicted"/>
<dbReference type="InParanoid" id="A0A5C3NVX9"/>
<feature type="transmembrane region" description="Helical" evidence="1">
    <location>
        <begin position="197"/>
        <end position="220"/>
    </location>
</feature>